<dbReference type="AlphaFoldDB" id="A0A5N5F8C0"/>
<accession>A0A5N5F8C0</accession>
<sequence length="469" mass="52197">MQNQDKRVDQLEKQIGQIAEFVGKFRDPGQLPSSTIPNPKGGFESAKAIQLRSGKEVRACPTPSPSSPEEDEKRRIEEEETRFMQTKKEEQEKDILETFRKVQVNIPLLDAIKQVPRYAKFLKELCTTRKRIANKEVNHLIFPADFYVLEMEDSSDAPSLPLLLGRPFMKTAQTKIDVAKGALTMEFGGDIIKFNVYDSVKTPNDSHSCFVVDVSKDKGPKGSTLTTKDVLRTTVGEELGVIALQPPNMAETSNRNIVDRAATFEPSPHYFCKSSIPISIPISTNSLCDNAGDNAFYYITIMFNFEVYDHLITRRRSVTNAPRALSASTAPAVSAPLIGEPTPLTEATATASQKKSIAGKRARESKSLLHHSSSKPFLYRLEARRQIDLFKDVYIPIEDVIVPEDVGFQIMIEVLDQKYGHCHGKVVRGMGKARVRETGAFASRSTTGEVNALKEEVTTLKSQLAAQDE</sequence>
<feature type="region of interest" description="Disordered" evidence="1">
    <location>
        <begin position="24"/>
        <end position="43"/>
    </location>
</feature>
<evidence type="ECO:0000313" key="3">
    <source>
        <dbReference type="Proteomes" id="UP000327157"/>
    </source>
</evidence>
<dbReference type="InterPro" id="IPR021109">
    <property type="entry name" value="Peptidase_aspartic_dom_sf"/>
</dbReference>
<dbReference type="Proteomes" id="UP000327157">
    <property type="component" value="Chromosome 1"/>
</dbReference>
<evidence type="ECO:0000256" key="1">
    <source>
        <dbReference type="SAM" id="MobiDB-lite"/>
    </source>
</evidence>
<dbReference type="Gene3D" id="2.40.70.10">
    <property type="entry name" value="Acid Proteases"/>
    <property type="match status" value="1"/>
</dbReference>
<dbReference type="OrthoDB" id="778454at2759"/>
<keyword evidence="3" id="KW-1185">Reference proteome</keyword>
<evidence type="ECO:0000313" key="2">
    <source>
        <dbReference type="EMBL" id="KAB2597340.1"/>
    </source>
</evidence>
<name>A0A5N5F8C0_9ROSA</name>
<reference evidence="2 3" key="3">
    <citation type="submission" date="2019-11" db="EMBL/GenBank/DDBJ databases">
        <title>A de novo genome assembly of a pear dwarfing rootstock.</title>
        <authorList>
            <person name="Wang F."/>
            <person name="Wang J."/>
            <person name="Li S."/>
            <person name="Zhang Y."/>
            <person name="Fang M."/>
            <person name="Ma L."/>
            <person name="Zhao Y."/>
            <person name="Jiang S."/>
        </authorList>
    </citation>
    <scope>NUCLEOTIDE SEQUENCE [LARGE SCALE GENOMIC DNA]</scope>
    <source>
        <strain evidence="2">S2</strain>
        <tissue evidence="2">Leaf</tissue>
    </source>
</reference>
<dbReference type="EMBL" id="SMOL01000768">
    <property type="protein sequence ID" value="KAB2597340.1"/>
    <property type="molecule type" value="Genomic_DNA"/>
</dbReference>
<gene>
    <name evidence="2" type="ORF">D8674_000260</name>
</gene>
<proteinExistence type="predicted"/>
<dbReference type="PANTHER" id="PTHR33067:SF15">
    <property type="entry name" value="RNA-DIRECTED DNA POLYMERASE"/>
    <property type="match status" value="1"/>
</dbReference>
<reference evidence="2 3" key="1">
    <citation type="submission" date="2019-09" db="EMBL/GenBank/DDBJ databases">
        <authorList>
            <person name="Ou C."/>
        </authorList>
    </citation>
    <scope>NUCLEOTIDE SEQUENCE [LARGE SCALE GENOMIC DNA]</scope>
    <source>
        <strain evidence="2">S2</strain>
        <tissue evidence="2">Leaf</tissue>
    </source>
</reference>
<protein>
    <submittedName>
        <fullName evidence="2">S ribonuclease</fullName>
    </submittedName>
</protein>
<reference evidence="3" key="2">
    <citation type="submission" date="2019-10" db="EMBL/GenBank/DDBJ databases">
        <title>A de novo genome assembly of a pear dwarfing rootstock.</title>
        <authorList>
            <person name="Wang F."/>
            <person name="Wang J."/>
            <person name="Li S."/>
            <person name="Zhang Y."/>
            <person name="Fang M."/>
            <person name="Ma L."/>
            <person name="Zhao Y."/>
            <person name="Jiang S."/>
        </authorList>
    </citation>
    <scope>NUCLEOTIDE SEQUENCE [LARGE SCALE GENOMIC DNA]</scope>
</reference>
<comment type="caution">
    <text evidence="2">The sequence shown here is derived from an EMBL/GenBank/DDBJ whole genome shotgun (WGS) entry which is preliminary data.</text>
</comment>
<feature type="region of interest" description="Disordered" evidence="1">
    <location>
        <begin position="51"/>
        <end position="76"/>
    </location>
</feature>
<dbReference type="PANTHER" id="PTHR33067">
    <property type="entry name" value="RNA-DIRECTED DNA POLYMERASE-RELATED"/>
    <property type="match status" value="1"/>
</dbReference>
<organism evidence="2 3">
    <name type="scientific">Pyrus ussuriensis x Pyrus communis</name>
    <dbReference type="NCBI Taxonomy" id="2448454"/>
    <lineage>
        <taxon>Eukaryota</taxon>
        <taxon>Viridiplantae</taxon>
        <taxon>Streptophyta</taxon>
        <taxon>Embryophyta</taxon>
        <taxon>Tracheophyta</taxon>
        <taxon>Spermatophyta</taxon>
        <taxon>Magnoliopsida</taxon>
        <taxon>eudicotyledons</taxon>
        <taxon>Gunneridae</taxon>
        <taxon>Pentapetalae</taxon>
        <taxon>rosids</taxon>
        <taxon>fabids</taxon>
        <taxon>Rosales</taxon>
        <taxon>Rosaceae</taxon>
        <taxon>Amygdaloideae</taxon>
        <taxon>Maleae</taxon>
        <taxon>Pyrus</taxon>
    </lineage>
</organism>